<reference evidence="2 3" key="1">
    <citation type="journal article" date="2011" name="Genome Biol. Evol.">
        <title>Reductive evolution of bacterial genome in insect gut environment.</title>
        <authorList>
            <person name="Nikoh N."/>
            <person name="Hosokawa T."/>
            <person name="Ohshima K."/>
            <person name="Hattori M."/>
            <person name="Fukatsu T."/>
        </authorList>
    </citation>
    <scope>NUCLEOTIDE SEQUENCE [LARGE SCALE GENOMIC DNA]</scope>
    <source>
        <strain evidence="2 3">Mpkobe</strain>
    </source>
</reference>
<dbReference type="HOGENOM" id="CLU_006229_4_3_6"/>
<dbReference type="EMBL" id="AP010872">
    <property type="protein sequence ID" value="BAH83219.1"/>
    <property type="molecule type" value="Genomic_DNA"/>
</dbReference>
<feature type="domain" description="DNA polymerase III delta subunit C-terminal" evidence="1">
    <location>
        <begin position="218"/>
        <end position="329"/>
    </location>
</feature>
<dbReference type="Gene3D" id="1.20.272.10">
    <property type="match status" value="1"/>
</dbReference>
<dbReference type="KEGG" id="icp:ICMP_366"/>
<dbReference type="STRING" id="476281.ICMP_366"/>
<dbReference type="Gene3D" id="3.40.50.300">
    <property type="entry name" value="P-loop containing nucleotide triphosphate hydrolases"/>
    <property type="match status" value="1"/>
</dbReference>
<organism evidence="2 3">
    <name type="scientific">Candidatus Ishikawaella capsulata Mpkobe</name>
    <dbReference type="NCBI Taxonomy" id="476281"/>
    <lineage>
        <taxon>Bacteria</taxon>
        <taxon>Pseudomonadati</taxon>
        <taxon>Pseudomonadota</taxon>
        <taxon>Gammaproteobacteria</taxon>
        <taxon>Enterobacterales</taxon>
        <taxon>Enterobacteriaceae</taxon>
        <taxon>Candidatus Ishikawella</taxon>
    </lineage>
</organism>
<evidence type="ECO:0000313" key="3">
    <source>
        <dbReference type="Proteomes" id="UP000061704"/>
    </source>
</evidence>
<keyword evidence="3" id="KW-1185">Reference proteome</keyword>
<evidence type="ECO:0000259" key="1">
    <source>
        <dbReference type="Pfam" id="PF09115"/>
    </source>
</evidence>
<gene>
    <name evidence="2" type="primary">holB</name>
    <name evidence="2" type="ORF">ICMP_366</name>
</gene>
<dbReference type="GO" id="GO:0009360">
    <property type="term" value="C:DNA polymerase III complex"/>
    <property type="evidence" value="ECO:0007669"/>
    <property type="project" value="InterPro"/>
</dbReference>
<dbReference type="GO" id="GO:0003887">
    <property type="term" value="F:DNA-directed DNA polymerase activity"/>
    <property type="evidence" value="ECO:0007669"/>
    <property type="project" value="InterPro"/>
</dbReference>
<dbReference type="Pfam" id="PF13177">
    <property type="entry name" value="DNA_pol3_delta2"/>
    <property type="match status" value="1"/>
</dbReference>
<dbReference type="Proteomes" id="UP000061704">
    <property type="component" value="Chromosome"/>
</dbReference>
<protein>
    <submittedName>
        <fullName evidence="2">DNA polymerase III subunit delta</fullName>
    </submittedName>
</protein>
<dbReference type="GO" id="GO:0003677">
    <property type="term" value="F:DNA binding"/>
    <property type="evidence" value="ECO:0007669"/>
    <property type="project" value="InterPro"/>
</dbReference>
<evidence type="ECO:0000313" key="2">
    <source>
        <dbReference type="EMBL" id="BAH83219.1"/>
    </source>
</evidence>
<name>C5WD13_9ENTR</name>
<dbReference type="Pfam" id="PF09115">
    <property type="entry name" value="DNApol3-delta_C"/>
    <property type="match status" value="1"/>
</dbReference>
<dbReference type="AlphaFoldDB" id="C5WD13"/>
<dbReference type="InterPro" id="IPR008921">
    <property type="entry name" value="DNA_pol3_clamp-load_cplx_C"/>
</dbReference>
<dbReference type="SUPFAM" id="SSF48019">
    <property type="entry name" value="post-AAA+ oligomerization domain-like"/>
    <property type="match status" value="1"/>
</dbReference>
<dbReference type="InterPro" id="IPR027417">
    <property type="entry name" value="P-loop_NTPase"/>
</dbReference>
<dbReference type="InterPro" id="IPR015199">
    <property type="entry name" value="DNA_pol_III_delta_C"/>
</dbReference>
<proteinExistence type="predicted"/>
<sequence>MVKRTNNMNVCYPWLKSVYYQIIKQYQYGYNHNALLIKVMPGIGENVLIWNISCWLMCQKPKYFENCGNCYSCQLMCANTHPDWHSLKIEKSKPLDIEKVRNLIEKINTYPIQLGIKIVYLPNIGYWSEAAVCTLLKTIEDSPTNTYFFLTHTEQRFSSLILQSRCIKIYIPPPNEKESHDWLTTRIPQKNQELIIIALRLTGGSPLLALSLLNDKKYWQTRKILFDTMYNALQKDILLLLPILNNEQILQRINVIISLLLDAIKYHYKATKNFVNSDQINIINLITKHFSANCLLESASLWMKTYHRLIQVPTVNRELLIVDQLLTWERILHNNLIE</sequence>
<accession>C5WD13</accession>
<dbReference type="SUPFAM" id="SSF52540">
    <property type="entry name" value="P-loop containing nucleoside triphosphate hydrolases"/>
    <property type="match status" value="1"/>
</dbReference>
<dbReference type="GO" id="GO:0006260">
    <property type="term" value="P:DNA replication"/>
    <property type="evidence" value="ECO:0007669"/>
    <property type="project" value="InterPro"/>
</dbReference>